<dbReference type="OrthoDB" id="302705at2759"/>
<reference evidence="4" key="1">
    <citation type="journal article" date="2014" name="Proc. Natl. Acad. Sci. U.S.A.">
        <title>Extensive sampling of basidiomycete genomes demonstrates inadequacy of the white-rot/brown-rot paradigm for wood decay fungi.</title>
        <authorList>
            <person name="Riley R."/>
            <person name="Salamov A.A."/>
            <person name="Brown D.W."/>
            <person name="Nagy L.G."/>
            <person name="Floudas D."/>
            <person name="Held B.W."/>
            <person name="Levasseur A."/>
            <person name="Lombard V."/>
            <person name="Morin E."/>
            <person name="Otillar R."/>
            <person name="Lindquist E.A."/>
            <person name="Sun H."/>
            <person name="LaButti K.M."/>
            <person name="Schmutz J."/>
            <person name="Jabbour D."/>
            <person name="Luo H."/>
            <person name="Baker S.E."/>
            <person name="Pisabarro A.G."/>
            <person name="Walton J.D."/>
            <person name="Blanchette R.A."/>
            <person name="Henrissat B."/>
            <person name="Martin F."/>
            <person name="Cullen D."/>
            <person name="Hibbett D.S."/>
            <person name="Grigoriev I.V."/>
        </authorList>
    </citation>
    <scope>NUCLEOTIDE SEQUENCE [LARGE SCALE GENOMIC DNA]</scope>
    <source>
        <strain evidence="4">FD-172 SS1</strain>
    </source>
</reference>
<evidence type="ECO:0000313" key="3">
    <source>
        <dbReference type="EMBL" id="KDQ17751.1"/>
    </source>
</evidence>
<organism evidence="3 4">
    <name type="scientific">Botryobasidium botryosum (strain FD-172 SS1)</name>
    <dbReference type="NCBI Taxonomy" id="930990"/>
    <lineage>
        <taxon>Eukaryota</taxon>
        <taxon>Fungi</taxon>
        <taxon>Dikarya</taxon>
        <taxon>Basidiomycota</taxon>
        <taxon>Agaricomycotina</taxon>
        <taxon>Agaricomycetes</taxon>
        <taxon>Cantharellales</taxon>
        <taxon>Botryobasidiaceae</taxon>
        <taxon>Botryobasidium</taxon>
    </lineage>
</organism>
<feature type="transmembrane region" description="Helical" evidence="1">
    <location>
        <begin position="142"/>
        <end position="161"/>
    </location>
</feature>
<evidence type="ECO:0000313" key="4">
    <source>
        <dbReference type="Proteomes" id="UP000027195"/>
    </source>
</evidence>
<evidence type="ECO:0000259" key="2">
    <source>
        <dbReference type="SMART" id="SM00014"/>
    </source>
</evidence>
<evidence type="ECO:0000256" key="1">
    <source>
        <dbReference type="SAM" id="Phobius"/>
    </source>
</evidence>
<gene>
    <name evidence="3" type="ORF">BOTBODRAFT_29904</name>
</gene>
<keyword evidence="1" id="KW-1133">Transmembrane helix</keyword>
<feature type="domain" description="Phosphatidic acid phosphatase type 2/haloperoxidase" evidence="2">
    <location>
        <begin position="35"/>
        <end position="158"/>
    </location>
</feature>
<dbReference type="Proteomes" id="UP000027195">
    <property type="component" value="Unassembled WGS sequence"/>
</dbReference>
<proteinExistence type="predicted"/>
<dbReference type="Gene3D" id="1.20.144.10">
    <property type="entry name" value="Phosphatidic acid phosphatase type 2/haloperoxidase"/>
    <property type="match status" value="1"/>
</dbReference>
<dbReference type="PANTHER" id="PTHR14969:SF13">
    <property type="entry name" value="AT30094P"/>
    <property type="match status" value="1"/>
</dbReference>
<dbReference type="SMART" id="SM00014">
    <property type="entry name" value="acidPPc"/>
    <property type="match status" value="1"/>
</dbReference>
<dbReference type="InParanoid" id="A0A067N1U9"/>
<feature type="transmembrane region" description="Helical" evidence="1">
    <location>
        <begin position="35"/>
        <end position="56"/>
    </location>
</feature>
<protein>
    <recommendedName>
        <fullName evidence="2">Phosphatidic acid phosphatase type 2/haloperoxidase domain-containing protein</fullName>
    </recommendedName>
</protein>
<keyword evidence="1" id="KW-0472">Membrane</keyword>
<dbReference type="AlphaFoldDB" id="A0A067N1U9"/>
<name>A0A067N1U9_BOTB1</name>
<dbReference type="STRING" id="930990.A0A067N1U9"/>
<feature type="transmembrane region" description="Helical" evidence="1">
    <location>
        <begin position="115"/>
        <end position="135"/>
    </location>
</feature>
<dbReference type="InterPro" id="IPR036938">
    <property type="entry name" value="PAP2/HPO_sf"/>
</dbReference>
<sequence>MDSARHWLFAVLEHSNIVIIVSTGAAILYTKSPTFAYFGFGGLACSLSAKAVKLLLKQARPANSQRLSYGMPSTHSSTSAYFATVVTLCSLLRPFHDSLLPRGVTDADIPFYVRLIPPAVMTSLGALVTLSRVWLGHHTYEQVGGGWVFGLLFGALWWNIWTNLGM</sequence>
<keyword evidence="4" id="KW-1185">Reference proteome</keyword>
<dbReference type="HOGENOM" id="CLU_118210_0_0_1"/>
<dbReference type="SUPFAM" id="SSF48317">
    <property type="entry name" value="Acid phosphatase/Vanadium-dependent haloperoxidase"/>
    <property type="match status" value="1"/>
</dbReference>
<dbReference type="EMBL" id="KL198023">
    <property type="protein sequence ID" value="KDQ17751.1"/>
    <property type="molecule type" value="Genomic_DNA"/>
</dbReference>
<accession>A0A067N1U9</accession>
<dbReference type="InterPro" id="IPR000326">
    <property type="entry name" value="PAP2/HPO"/>
</dbReference>
<dbReference type="PANTHER" id="PTHR14969">
    <property type="entry name" value="SPHINGOSINE-1-PHOSPHATE PHOSPHOHYDROLASE"/>
    <property type="match status" value="1"/>
</dbReference>
<dbReference type="GO" id="GO:0042392">
    <property type="term" value="F:sphingosine-1-phosphate phosphatase activity"/>
    <property type="evidence" value="ECO:0007669"/>
    <property type="project" value="TreeGrafter"/>
</dbReference>
<dbReference type="Pfam" id="PF01569">
    <property type="entry name" value="PAP2"/>
    <property type="match status" value="1"/>
</dbReference>
<keyword evidence="1" id="KW-0812">Transmembrane</keyword>
<feature type="transmembrane region" description="Helical" evidence="1">
    <location>
        <begin position="7"/>
        <end position="29"/>
    </location>
</feature>